<reference evidence="1" key="3">
    <citation type="journal article" date="2017" name="Nature">
        <title>Genome sequence of the progenitor of the wheat D genome Aegilops tauschii.</title>
        <authorList>
            <person name="Luo M.C."/>
            <person name="Gu Y.Q."/>
            <person name="Puiu D."/>
            <person name="Wang H."/>
            <person name="Twardziok S.O."/>
            <person name="Deal K.R."/>
            <person name="Huo N."/>
            <person name="Zhu T."/>
            <person name="Wang L."/>
            <person name="Wang Y."/>
            <person name="McGuire P.E."/>
            <person name="Liu S."/>
            <person name="Long H."/>
            <person name="Ramasamy R.K."/>
            <person name="Rodriguez J.C."/>
            <person name="Van S.L."/>
            <person name="Yuan L."/>
            <person name="Wang Z."/>
            <person name="Xia Z."/>
            <person name="Xiao L."/>
            <person name="Anderson O.D."/>
            <person name="Ouyang S."/>
            <person name="Liang Y."/>
            <person name="Zimin A.V."/>
            <person name="Pertea G."/>
            <person name="Qi P."/>
            <person name="Bennetzen J.L."/>
            <person name="Dai X."/>
            <person name="Dawson M.W."/>
            <person name="Muller H.G."/>
            <person name="Kugler K."/>
            <person name="Rivarola-Duarte L."/>
            <person name="Spannagl M."/>
            <person name="Mayer K.F.X."/>
            <person name="Lu F.H."/>
            <person name="Bevan M.W."/>
            <person name="Leroy P."/>
            <person name="Li P."/>
            <person name="You F.M."/>
            <person name="Sun Q."/>
            <person name="Liu Z."/>
            <person name="Lyons E."/>
            <person name="Wicker T."/>
            <person name="Salzberg S.L."/>
            <person name="Devos K.M."/>
            <person name="Dvorak J."/>
        </authorList>
    </citation>
    <scope>NUCLEOTIDE SEQUENCE [LARGE SCALE GENOMIC DNA]</scope>
    <source>
        <strain evidence="1">cv. AL8/78</strain>
    </source>
</reference>
<reference evidence="2" key="2">
    <citation type="journal article" date="2017" name="Nat. Plants">
        <title>The Aegilops tauschii genome reveals multiple impacts of transposons.</title>
        <authorList>
            <person name="Zhao G."/>
            <person name="Zou C."/>
            <person name="Li K."/>
            <person name="Wang K."/>
            <person name="Li T."/>
            <person name="Gao L."/>
            <person name="Zhang X."/>
            <person name="Wang H."/>
            <person name="Yang Z."/>
            <person name="Liu X."/>
            <person name="Jiang W."/>
            <person name="Mao L."/>
            <person name="Kong X."/>
            <person name="Jiao Y."/>
            <person name="Jia J."/>
        </authorList>
    </citation>
    <scope>NUCLEOTIDE SEQUENCE [LARGE SCALE GENOMIC DNA]</scope>
    <source>
        <strain evidence="2">cv. AL8/78</strain>
    </source>
</reference>
<name>A0A453FLC5_AEGTS</name>
<sequence length="106" mass="11825">MSGITEGGTSFLAEVVCSESGLTQHRISSMSRRGSVVCSDLKALHRPQATNGCRHLEFDAGQQIRFFVGVVLDLRNSRVTQSMFFLGGDSEFYRITFWVLFETCLP</sequence>
<dbReference type="EnsemblPlants" id="AET3Gv20714300.26">
    <property type="protein sequence ID" value="AET3Gv20714300.26"/>
    <property type="gene ID" value="AET3Gv20714300"/>
</dbReference>
<reference evidence="1" key="4">
    <citation type="submission" date="2019-03" db="UniProtKB">
        <authorList>
            <consortium name="EnsemblPlants"/>
        </authorList>
    </citation>
    <scope>IDENTIFICATION</scope>
</reference>
<dbReference type="Gramene" id="AET3Gv20714300.26">
    <property type="protein sequence ID" value="AET3Gv20714300.26"/>
    <property type="gene ID" value="AET3Gv20714300"/>
</dbReference>
<reference evidence="2" key="1">
    <citation type="journal article" date="2014" name="Science">
        <title>Ancient hybridizations among the ancestral genomes of bread wheat.</title>
        <authorList>
            <consortium name="International Wheat Genome Sequencing Consortium,"/>
            <person name="Marcussen T."/>
            <person name="Sandve S.R."/>
            <person name="Heier L."/>
            <person name="Spannagl M."/>
            <person name="Pfeifer M."/>
            <person name="Jakobsen K.S."/>
            <person name="Wulff B.B."/>
            <person name="Steuernagel B."/>
            <person name="Mayer K.F."/>
            <person name="Olsen O.A."/>
        </authorList>
    </citation>
    <scope>NUCLEOTIDE SEQUENCE [LARGE SCALE GENOMIC DNA]</scope>
    <source>
        <strain evidence="2">cv. AL8/78</strain>
    </source>
</reference>
<proteinExistence type="predicted"/>
<dbReference type="AlphaFoldDB" id="A0A453FLC5"/>
<dbReference type="Proteomes" id="UP000015105">
    <property type="component" value="Chromosome 3D"/>
</dbReference>
<organism evidence="1 2">
    <name type="scientific">Aegilops tauschii subsp. strangulata</name>
    <name type="common">Goatgrass</name>
    <dbReference type="NCBI Taxonomy" id="200361"/>
    <lineage>
        <taxon>Eukaryota</taxon>
        <taxon>Viridiplantae</taxon>
        <taxon>Streptophyta</taxon>
        <taxon>Embryophyta</taxon>
        <taxon>Tracheophyta</taxon>
        <taxon>Spermatophyta</taxon>
        <taxon>Magnoliopsida</taxon>
        <taxon>Liliopsida</taxon>
        <taxon>Poales</taxon>
        <taxon>Poaceae</taxon>
        <taxon>BOP clade</taxon>
        <taxon>Pooideae</taxon>
        <taxon>Triticodae</taxon>
        <taxon>Triticeae</taxon>
        <taxon>Triticinae</taxon>
        <taxon>Aegilops</taxon>
    </lineage>
</organism>
<keyword evidence="2" id="KW-1185">Reference proteome</keyword>
<accession>A0A453FLC5</accession>
<reference evidence="1" key="5">
    <citation type="journal article" date="2021" name="G3 (Bethesda)">
        <title>Aegilops tauschii genome assembly Aet v5.0 features greater sequence contiguity and improved annotation.</title>
        <authorList>
            <person name="Wang L."/>
            <person name="Zhu T."/>
            <person name="Rodriguez J.C."/>
            <person name="Deal K.R."/>
            <person name="Dubcovsky J."/>
            <person name="McGuire P.E."/>
            <person name="Lux T."/>
            <person name="Spannagl M."/>
            <person name="Mayer K.F.X."/>
            <person name="Baldrich P."/>
            <person name="Meyers B.C."/>
            <person name="Huo N."/>
            <person name="Gu Y.Q."/>
            <person name="Zhou H."/>
            <person name="Devos K.M."/>
            <person name="Bennetzen J.L."/>
            <person name="Unver T."/>
            <person name="Budak H."/>
            <person name="Gulick P.J."/>
            <person name="Galiba G."/>
            <person name="Kalapos B."/>
            <person name="Nelson D.R."/>
            <person name="Li P."/>
            <person name="You F.M."/>
            <person name="Luo M.C."/>
            <person name="Dvorak J."/>
        </authorList>
    </citation>
    <scope>NUCLEOTIDE SEQUENCE [LARGE SCALE GENOMIC DNA]</scope>
    <source>
        <strain evidence="1">cv. AL8/78</strain>
    </source>
</reference>
<evidence type="ECO:0000313" key="1">
    <source>
        <dbReference type="EnsemblPlants" id="AET3Gv20714300.26"/>
    </source>
</evidence>
<evidence type="ECO:0000313" key="2">
    <source>
        <dbReference type="Proteomes" id="UP000015105"/>
    </source>
</evidence>
<protein>
    <submittedName>
        <fullName evidence="1">Uncharacterized protein</fullName>
    </submittedName>
</protein>